<reference evidence="1" key="2">
    <citation type="submission" date="2023-05" db="EMBL/GenBank/DDBJ databases">
        <authorList>
            <person name="Fouks B."/>
        </authorList>
    </citation>
    <scope>NUCLEOTIDE SEQUENCE</scope>
    <source>
        <strain evidence="1">Stay&amp;Tobe</strain>
        <tissue evidence="1">Testes</tissue>
    </source>
</reference>
<protein>
    <submittedName>
        <fullName evidence="1">Uncharacterized protein</fullName>
    </submittedName>
</protein>
<proteinExistence type="predicted"/>
<accession>A0AAD8EF12</accession>
<organism evidence="1 2">
    <name type="scientific">Diploptera punctata</name>
    <name type="common">Pacific beetle cockroach</name>
    <dbReference type="NCBI Taxonomy" id="6984"/>
    <lineage>
        <taxon>Eukaryota</taxon>
        <taxon>Metazoa</taxon>
        <taxon>Ecdysozoa</taxon>
        <taxon>Arthropoda</taxon>
        <taxon>Hexapoda</taxon>
        <taxon>Insecta</taxon>
        <taxon>Pterygota</taxon>
        <taxon>Neoptera</taxon>
        <taxon>Polyneoptera</taxon>
        <taxon>Dictyoptera</taxon>
        <taxon>Blattodea</taxon>
        <taxon>Blaberoidea</taxon>
        <taxon>Blaberidae</taxon>
        <taxon>Diplopterinae</taxon>
        <taxon>Diploptera</taxon>
    </lineage>
</organism>
<sequence length="126" mass="14473">TVPRKQYAVDEDDVDINRSSRNGAITLTSGDLYGNGDSIPHKYGDAGRYGINKKSKSDYVYRKSIPVASPEADDEDEDYHTMRNYQRDQRSWEKYCQINSRPTTATTPSRIQWEYSKGVSLYFVSE</sequence>
<reference evidence="1" key="1">
    <citation type="journal article" date="2023" name="IScience">
        <title>Live-bearing cockroach genome reveals convergent evolutionary mechanisms linked to viviparity in insects and beyond.</title>
        <authorList>
            <person name="Fouks B."/>
            <person name="Harrison M.C."/>
            <person name="Mikhailova A.A."/>
            <person name="Marchal E."/>
            <person name="English S."/>
            <person name="Carruthers M."/>
            <person name="Jennings E.C."/>
            <person name="Chiamaka E.L."/>
            <person name="Frigard R.A."/>
            <person name="Pippel M."/>
            <person name="Attardo G.M."/>
            <person name="Benoit J.B."/>
            <person name="Bornberg-Bauer E."/>
            <person name="Tobe S.S."/>
        </authorList>
    </citation>
    <scope>NUCLEOTIDE SEQUENCE</scope>
    <source>
        <strain evidence="1">Stay&amp;Tobe</strain>
    </source>
</reference>
<dbReference type="AlphaFoldDB" id="A0AAD8EF12"/>
<feature type="non-terminal residue" evidence="1">
    <location>
        <position position="1"/>
    </location>
</feature>
<dbReference type="EMBL" id="JASPKZ010006450">
    <property type="protein sequence ID" value="KAJ9587337.1"/>
    <property type="molecule type" value="Genomic_DNA"/>
</dbReference>
<comment type="caution">
    <text evidence="1">The sequence shown here is derived from an EMBL/GenBank/DDBJ whole genome shotgun (WGS) entry which is preliminary data.</text>
</comment>
<evidence type="ECO:0000313" key="2">
    <source>
        <dbReference type="Proteomes" id="UP001233999"/>
    </source>
</evidence>
<gene>
    <name evidence="1" type="ORF">L9F63_019142</name>
</gene>
<dbReference type="Proteomes" id="UP001233999">
    <property type="component" value="Unassembled WGS sequence"/>
</dbReference>
<evidence type="ECO:0000313" key="1">
    <source>
        <dbReference type="EMBL" id="KAJ9587337.1"/>
    </source>
</evidence>
<name>A0AAD8EF12_DIPPU</name>
<keyword evidence="2" id="KW-1185">Reference proteome</keyword>